<keyword evidence="3" id="KW-1185">Reference proteome</keyword>
<feature type="region of interest" description="Disordered" evidence="1">
    <location>
        <begin position="58"/>
        <end position="80"/>
    </location>
</feature>
<feature type="region of interest" description="Disordered" evidence="1">
    <location>
        <begin position="186"/>
        <end position="238"/>
    </location>
</feature>
<feature type="compositionally biased region" description="Low complexity" evidence="1">
    <location>
        <begin position="186"/>
        <end position="213"/>
    </location>
</feature>
<dbReference type="SUPFAM" id="SSF52467">
    <property type="entry name" value="DHS-like NAD/FAD-binding domain"/>
    <property type="match status" value="1"/>
</dbReference>
<reference evidence="2" key="1">
    <citation type="submission" date="2023-08" db="EMBL/GenBank/DDBJ databases">
        <authorList>
            <person name="Audoor S."/>
            <person name="Bilcke G."/>
        </authorList>
    </citation>
    <scope>NUCLEOTIDE SEQUENCE</scope>
</reference>
<evidence type="ECO:0000256" key="1">
    <source>
        <dbReference type="SAM" id="MobiDB-lite"/>
    </source>
</evidence>
<dbReference type="InterPro" id="IPR029035">
    <property type="entry name" value="DHS-like_NAD/FAD-binding_dom"/>
</dbReference>
<dbReference type="EMBL" id="CAKOGP040002369">
    <property type="protein sequence ID" value="CAJ1968199.1"/>
    <property type="molecule type" value="Genomic_DNA"/>
</dbReference>
<evidence type="ECO:0000313" key="2">
    <source>
        <dbReference type="EMBL" id="CAJ1968199.1"/>
    </source>
</evidence>
<dbReference type="Pfam" id="PF13289">
    <property type="entry name" value="SIR2_2"/>
    <property type="match status" value="1"/>
</dbReference>
<feature type="compositionally biased region" description="Low complexity" evidence="1">
    <location>
        <begin position="223"/>
        <end position="233"/>
    </location>
</feature>
<name>A0AAD2GAZ7_9STRA</name>
<accession>A0AAD2GAZ7</accession>
<evidence type="ECO:0008006" key="4">
    <source>
        <dbReference type="Google" id="ProtNLM"/>
    </source>
</evidence>
<organism evidence="2 3">
    <name type="scientific">Cylindrotheca closterium</name>
    <dbReference type="NCBI Taxonomy" id="2856"/>
    <lineage>
        <taxon>Eukaryota</taxon>
        <taxon>Sar</taxon>
        <taxon>Stramenopiles</taxon>
        <taxon>Ochrophyta</taxon>
        <taxon>Bacillariophyta</taxon>
        <taxon>Bacillariophyceae</taxon>
        <taxon>Bacillariophycidae</taxon>
        <taxon>Bacillariales</taxon>
        <taxon>Bacillariaceae</taxon>
        <taxon>Cylindrotheca</taxon>
    </lineage>
</organism>
<gene>
    <name evidence="2" type="ORF">CYCCA115_LOCUS23127</name>
</gene>
<sequence length="740" mass="82033">MIKIPSKRTSSNKAKDLAESGVATVLSVDQWKATPDSKCDCPKDETVSVNFICMHPDGADGDDDSDKAPPPQTPQTDTPGLAQAARYQEIFLDKVGMLYAVQDAASRHVLDDRFDSFLSDGEKQLKDSLLTFLKKASPKAKATHAFSYLEKLLKTKMGYQDMMGRGATRTAAKRLSYFWKPKKESTTTLPTTTTEKATTSTPTSTATSSQQPSRPLPTTANKSSTPPSQQQSPKAPNPGHVFVCNSSVCDIQCDAFLCPGHISRKKENISGSIFHQWYKGSLAAELMRKAKGMDEFQQRQQQRRVGTHQKLQQHQGYDRVVTIQEWPQDSDAFDLPLLIAGEVSLESQLHAYNLACDKSERATNTEDLPPDDFRVEFLLETVRQFLELASTLVQQQGTKKPNVHRERYLLAVPILGTGGGYAGDMTGQIVYKLLEMVTNFVASSTPNMDVVVVTVDDATYAHAQVIRKNQLGESSGRYPCFAALSKSQNDYAAQLASLAEGRHLALFVGAGVSIGSGLPSWFGLLNLVEDAFTPTGNSSERSVGDDCDWDPLAMAQVLKDWCDTKPDRNGVQQSLKKRVCQCLQDNGRTLGLLLCLLMSLPFHSMVTQNYDTLIEQACQKWSLAAIRHGPLTGNTTKRNLSVIPYRPQRKAHYWLLKMHGCVSRPEDIILTEDDYAQYSTSSKARALDGLVQASLLTKHFLFVGFSLTDPNYLRIIDQVREALYRDDPSYHDSRDDDSSQ</sequence>
<dbReference type="AlphaFoldDB" id="A0AAD2GAZ7"/>
<protein>
    <recommendedName>
        <fullName evidence="4">SIR2-like domain-containing protein</fullName>
    </recommendedName>
</protein>
<evidence type="ECO:0000313" key="3">
    <source>
        <dbReference type="Proteomes" id="UP001295423"/>
    </source>
</evidence>
<dbReference type="Proteomes" id="UP001295423">
    <property type="component" value="Unassembled WGS sequence"/>
</dbReference>
<proteinExistence type="predicted"/>
<comment type="caution">
    <text evidence="2">The sequence shown here is derived from an EMBL/GenBank/DDBJ whole genome shotgun (WGS) entry which is preliminary data.</text>
</comment>